<name>A0ABS0BSU1_9GAMM</name>
<keyword evidence="3 9" id="KW-0645">Protease</keyword>
<sequence length="813" mass="90914">MNIDQIEMKMNVLVLPLRDVVVFPGNVMPLFVGREKSIRALNEAMNGDKQIFLVAQKSAELDVPTLEDLYEVGTMANILQLLKLPDGTVKVLVEGVERFQLLSLNNNDNVLMGDVQVLQSVEDNPADKLVLMRTLKERFAVFTDHKKKIPSEVRSSVQKEENPDRMVDLISANLNLGVKEKQTLLEMTSVTERLERVLAMVETELELLESEKRITTRVKKQMDKTQREYYLNEKIKAIHSELAGGDEAAVNEMDQLNERIEKAGMSDEAKQKAQSELKKLKMMPSQSSEATVVRNYLDWLIDIPWKKRSRVSNDLPKAQTILDSQHYGLEKVKERIIEYLAVQKRVKKMKGPILCLVGPPGVGKTSLAKSIAEATNRKYVRMALGGVRDEAEIRGHRKTYIGALPGKIIQKMQSAGTRNPLFLLDEIDKMSSDMRGDPAAALLEVLDPEQNHSFNDHYLEVDYDLSDVMFVATSNSMDIPEALLDRMEVINLSGYTEPEKLNIAQRHLLPKSKKEHGIKEKELEVTEGAIRGIIQTYTREAGVRLLARELAKICRKAVKKLVFDDSLKTIRVDAGDLEEYLGVARYRIGLADEENRIGQVAGLAWTRVGGDLLRIEATAMPGKGKLSSTGQLGSVMQESVQTAMSVIRSRSEDLGLTEEFYENFDLHLHFPEGATKKDGPSAGIAICTAITSALTNIPVKAEVAMTGEITLRGEVLPIGGLKEKLLAALRGGIKTVLIPHDNVRDLADVPDEVKNNLDIHPVQWVDEVLELALTTPPKLLKSEDEKGVEAEIDPPAFDKNNRRNQQKNRSEHH</sequence>
<dbReference type="Pfam" id="PF22667">
    <property type="entry name" value="Lon_lid"/>
    <property type="match status" value="1"/>
</dbReference>
<dbReference type="PROSITE" id="PS51786">
    <property type="entry name" value="LON_PROTEOLYTIC"/>
    <property type="match status" value="1"/>
</dbReference>
<dbReference type="SUPFAM" id="SSF54211">
    <property type="entry name" value="Ribosomal protein S5 domain 2-like"/>
    <property type="match status" value="1"/>
</dbReference>
<feature type="compositionally biased region" description="Basic residues" evidence="13">
    <location>
        <begin position="802"/>
        <end position="813"/>
    </location>
</feature>
<feature type="compositionally biased region" description="Basic and acidic residues" evidence="13">
    <location>
        <begin position="780"/>
        <end position="789"/>
    </location>
</feature>
<dbReference type="EC" id="3.4.21.53" evidence="9 10"/>
<evidence type="ECO:0000256" key="13">
    <source>
        <dbReference type="SAM" id="MobiDB-lite"/>
    </source>
</evidence>
<dbReference type="InterPro" id="IPR003111">
    <property type="entry name" value="Lon_prtase_N"/>
</dbReference>
<dbReference type="EMBL" id="JACBGI020000001">
    <property type="protein sequence ID" value="MBF6056922.1"/>
    <property type="molecule type" value="Genomic_DNA"/>
</dbReference>
<comment type="induction">
    <text evidence="9">By heat shock.</text>
</comment>
<keyword evidence="8 9" id="KW-0346">Stress response</keyword>
<dbReference type="InterPro" id="IPR054594">
    <property type="entry name" value="Lon_lid"/>
</dbReference>
<evidence type="ECO:0000256" key="12">
    <source>
        <dbReference type="RuleBase" id="RU000591"/>
    </source>
</evidence>
<dbReference type="Pfam" id="PF00004">
    <property type="entry name" value="AAA"/>
    <property type="match status" value="1"/>
</dbReference>
<evidence type="ECO:0000313" key="17">
    <source>
        <dbReference type="Proteomes" id="UP001193680"/>
    </source>
</evidence>
<keyword evidence="5 9" id="KW-0378">Hydrolase</keyword>
<dbReference type="PANTHER" id="PTHR10046">
    <property type="entry name" value="ATP DEPENDENT LON PROTEASE FAMILY MEMBER"/>
    <property type="match status" value="1"/>
</dbReference>
<feature type="domain" description="Lon N-terminal" evidence="15">
    <location>
        <begin position="12"/>
        <end position="205"/>
    </location>
</feature>
<dbReference type="RefSeq" id="WP_194947279.1">
    <property type="nucleotide sequence ID" value="NZ_JACBGI020000001.1"/>
</dbReference>
<dbReference type="Pfam" id="PF05362">
    <property type="entry name" value="Lon_C"/>
    <property type="match status" value="1"/>
</dbReference>
<feature type="region of interest" description="Disordered" evidence="13">
    <location>
        <begin position="780"/>
        <end position="813"/>
    </location>
</feature>
<dbReference type="InterPro" id="IPR003959">
    <property type="entry name" value="ATPase_AAA_core"/>
</dbReference>
<evidence type="ECO:0000256" key="3">
    <source>
        <dbReference type="ARBA" id="ARBA00022670"/>
    </source>
</evidence>
<dbReference type="InterPro" id="IPR014721">
    <property type="entry name" value="Ribsml_uS5_D2-typ_fold_subgr"/>
</dbReference>
<dbReference type="InterPro" id="IPR003593">
    <property type="entry name" value="AAA+_ATPase"/>
</dbReference>
<keyword evidence="4 9" id="KW-0547">Nucleotide-binding</keyword>
<evidence type="ECO:0000256" key="8">
    <source>
        <dbReference type="ARBA" id="ARBA00023016"/>
    </source>
</evidence>
<comment type="subcellular location">
    <subcellularLocation>
        <location evidence="1 9 10">Cytoplasm</location>
    </subcellularLocation>
</comment>
<dbReference type="PROSITE" id="PS01046">
    <property type="entry name" value="LON_SER"/>
    <property type="match status" value="1"/>
</dbReference>
<keyword evidence="2 9" id="KW-0963">Cytoplasm</keyword>
<comment type="function">
    <text evidence="9">ATP-dependent serine protease that mediates the selective degradation of mutant and abnormal proteins as well as certain short-lived regulatory proteins. Required for cellular homeostasis and for survival from DNA damage and developmental changes induced by stress. Degrades polypeptides processively to yield small peptide fragments that are 5 to 10 amino acids long. Binds to DNA in a double-stranded, site-specific manner.</text>
</comment>
<keyword evidence="17" id="KW-1185">Reference proteome</keyword>
<evidence type="ECO:0000256" key="1">
    <source>
        <dbReference type="ARBA" id="ARBA00004496"/>
    </source>
</evidence>
<dbReference type="Gene3D" id="1.20.5.5270">
    <property type="match status" value="1"/>
</dbReference>
<accession>A0ABS0BSU1</accession>
<dbReference type="Gene3D" id="3.30.230.10">
    <property type="match status" value="1"/>
</dbReference>
<comment type="similarity">
    <text evidence="9 10 11 12">Belongs to the peptidase S16 family.</text>
</comment>
<dbReference type="SMART" id="SM00382">
    <property type="entry name" value="AAA"/>
    <property type="match status" value="1"/>
</dbReference>
<dbReference type="InterPro" id="IPR046336">
    <property type="entry name" value="Lon_prtase_N_sf"/>
</dbReference>
<evidence type="ECO:0000256" key="2">
    <source>
        <dbReference type="ARBA" id="ARBA00022490"/>
    </source>
</evidence>
<dbReference type="PROSITE" id="PS51787">
    <property type="entry name" value="LON_N"/>
    <property type="match status" value="1"/>
</dbReference>
<dbReference type="GO" id="GO:0004252">
    <property type="term" value="F:serine-type endopeptidase activity"/>
    <property type="evidence" value="ECO:0007669"/>
    <property type="project" value="UniProtKB-EC"/>
</dbReference>
<feature type="active site" evidence="9 11">
    <location>
        <position position="724"/>
    </location>
</feature>
<dbReference type="HAMAP" id="MF_01973">
    <property type="entry name" value="lon_bact"/>
    <property type="match status" value="1"/>
</dbReference>
<keyword evidence="7 9" id="KW-0067">ATP-binding</keyword>
<dbReference type="Proteomes" id="UP001193680">
    <property type="component" value="Unassembled WGS sequence"/>
</dbReference>
<dbReference type="Gene3D" id="3.40.50.300">
    <property type="entry name" value="P-loop containing nucleotide triphosphate hydrolases"/>
    <property type="match status" value="1"/>
</dbReference>
<dbReference type="Gene3D" id="1.10.8.60">
    <property type="match status" value="1"/>
</dbReference>
<dbReference type="SUPFAM" id="SSF88697">
    <property type="entry name" value="PUA domain-like"/>
    <property type="match status" value="1"/>
</dbReference>
<dbReference type="CDD" id="cd19500">
    <property type="entry name" value="RecA-like_Lon"/>
    <property type="match status" value="1"/>
</dbReference>
<reference evidence="16 17" key="1">
    <citation type="submission" date="2020-06" db="EMBL/GenBank/DDBJ databases">
        <authorList>
            <person name="Scott K."/>
        </authorList>
    </citation>
    <scope>NUCLEOTIDE SEQUENCE [LARGE SCALE GENOMIC DNA]</scope>
    <source>
        <strain evidence="16 17">HH1</strain>
    </source>
</reference>
<dbReference type="InterPro" id="IPR015947">
    <property type="entry name" value="PUA-like_sf"/>
</dbReference>
<dbReference type="InterPro" id="IPR020568">
    <property type="entry name" value="Ribosomal_Su5_D2-typ_SF"/>
</dbReference>
<dbReference type="InterPro" id="IPR027065">
    <property type="entry name" value="Lon_Prtase"/>
</dbReference>
<dbReference type="Pfam" id="PF02190">
    <property type="entry name" value="LON_substr_bdg"/>
    <property type="match status" value="1"/>
</dbReference>
<dbReference type="NCBIfam" id="TIGR00763">
    <property type="entry name" value="lon"/>
    <property type="match status" value="1"/>
</dbReference>
<comment type="subunit">
    <text evidence="9 10">Homohexamer. Organized in a ring with a central cavity.</text>
</comment>
<keyword evidence="6 9" id="KW-0720">Serine protease</keyword>
<evidence type="ECO:0000256" key="11">
    <source>
        <dbReference type="PROSITE-ProRule" id="PRU01122"/>
    </source>
</evidence>
<feature type="domain" description="Lon proteolytic" evidence="14">
    <location>
        <begin position="594"/>
        <end position="775"/>
    </location>
</feature>
<dbReference type="SMART" id="SM00464">
    <property type="entry name" value="LON"/>
    <property type="match status" value="1"/>
</dbReference>
<dbReference type="InterPro" id="IPR027417">
    <property type="entry name" value="P-loop_NTPase"/>
</dbReference>
<evidence type="ECO:0000256" key="7">
    <source>
        <dbReference type="ARBA" id="ARBA00022840"/>
    </source>
</evidence>
<organism evidence="16 17">
    <name type="scientific">Thiomicrorhabdus heinhorstiae</name>
    <dbReference type="NCBI Taxonomy" id="2748010"/>
    <lineage>
        <taxon>Bacteria</taxon>
        <taxon>Pseudomonadati</taxon>
        <taxon>Pseudomonadota</taxon>
        <taxon>Gammaproteobacteria</taxon>
        <taxon>Thiotrichales</taxon>
        <taxon>Piscirickettsiaceae</taxon>
        <taxon>Thiomicrorhabdus</taxon>
    </lineage>
</organism>
<evidence type="ECO:0000256" key="10">
    <source>
        <dbReference type="PIRNR" id="PIRNR001174"/>
    </source>
</evidence>
<dbReference type="InterPro" id="IPR004815">
    <property type="entry name" value="Lon_bac/euk-typ"/>
</dbReference>
<proteinExistence type="evidence at transcript level"/>
<evidence type="ECO:0000256" key="6">
    <source>
        <dbReference type="ARBA" id="ARBA00022825"/>
    </source>
</evidence>
<protein>
    <recommendedName>
        <fullName evidence="9 10">Lon protease</fullName>
        <ecNumber evidence="9 10">3.4.21.53</ecNumber>
    </recommendedName>
    <alternativeName>
        <fullName evidence="9">ATP-dependent protease La</fullName>
    </alternativeName>
</protein>
<evidence type="ECO:0000313" key="16">
    <source>
        <dbReference type="EMBL" id="MBF6056922.1"/>
    </source>
</evidence>
<evidence type="ECO:0000256" key="5">
    <source>
        <dbReference type="ARBA" id="ARBA00022801"/>
    </source>
</evidence>
<gene>
    <name evidence="9 16" type="primary">lon</name>
    <name evidence="16" type="ORF">H8792_001065</name>
</gene>
<dbReference type="InterPro" id="IPR027543">
    <property type="entry name" value="Lon_bac"/>
</dbReference>
<dbReference type="Gene3D" id="2.30.130.40">
    <property type="entry name" value="LON domain-like"/>
    <property type="match status" value="1"/>
</dbReference>
<dbReference type="InterPro" id="IPR008269">
    <property type="entry name" value="Lon_proteolytic"/>
</dbReference>
<dbReference type="NCBIfam" id="NF008053">
    <property type="entry name" value="PRK10787.1"/>
    <property type="match status" value="1"/>
</dbReference>
<reference evidence="16 17" key="2">
    <citation type="submission" date="2020-11" db="EMBL/GenBank/DDBJ databases">
        <title>Sulfur oxidizing isolate from Hospital Hole Sinkhole.</title>
        <authorList>
            <person name="Scott K.M."/>
        </authorList>
    </citation>
    <scope>NUCLEOTIDE SEQUENCE [LARGE SCALE GENOMIC DNA]</scope>
    <source>
        <strain evidence="16 17">HH1</strain>
    </source>
</reference>
<dbReference type="PIRSF" id="PIRSF001174">
    <property type="entry name" value="Lon_proteas"/>
    <property type="match status" value="1"/>
</dbReference>
<dbReference type="InterPro" id="IPR008268">
    <property type="entry name" value="Peptidase_S16_AS"/>
</dbReference>
<evidence type="ECO:0000256" key="4">
    <source>
        <dbReference type="ARBA" id="ARBA00022741"/>
    </source>
</evidence>
<comment type="catalytic activity">
    <reaction evidence="9 10 11">
        <text>Hydrolysis of proteins in presence of ATP.</text>
        <dbReference type="EC" id="3.4.21.53"/>
    </reaction>
</comment>
<feature type="active site" evidence="9 11">
    <location>
        <position position="681"/>
    </location>
</feature>
<evidence type="ECO:0000256" key="9">
    <source>
        <dbReference type="HAMAP-Rule" id="MF_01973"/>
    </source>
</evidence>
<dbReference type="PRINTS" id="PR00830">
    <property type="entry name" value="ENDOLAPTASE"/>
</dbReference>
<feature type="binding site" evidence="9">
    <location>
        <begin position="358"/>
        <end position="365"/>
    </location>
    <ligand>
        <name>ATP</name>
        <dbReference type="ChEBI" id="CHEBI:30616"/>
    </ligand>
</feature>
<evidence type="ECO:0000259" key="15">
    <source>
        <dbReference type="PROSITE" id="PS51787"/>
    </source>
</evidence>
<dbReference type="SUPFAM" id="SSF52540">
    <property type="entry name" value="P-loop containing nucleoside triphosphate hydrolases"/>
    <property type="match status" value="1"/>
</dbReference>
<comment type="caution">
    <text evidence="16">The sequence shown here is derived from an EMBL/GenBank/DDBJ whole genome shotgun (WGS) entry which is preliminary data.</text>
</comment>
<dbReference type="Gene3D" id="1.20.58.1480">
    <property type="match status" value="1"/>
</dbReference>
<evidence type="ECO:0000259" key="14">
    <source>
        <dbReference type="PROSITE" id="PS51786"/>
    </source>
</evidence>